<evidence type="ECO:0000256" key="2">
    <source>
        <dbReference type="ARBA" id="ARBA00022448"/>
    </source>
</evidence>
<dbReference type="STRING" id="521013.SAMN04488567_2199"/>
<keyword evidence="3 6" id="KW-0812">Transmembrane</keyword>
<proteinExistence type="predicted"/>
<evidence type="ECO:0000256" key="3">
    <source>
        <dbReference type="ARBA" id="ARBA00022692"/>
    </source>
</evidence>
<feature type="transmembrane region" description="Helical" evidence="6">
    <location>
        <begin position="421"/>
        <end position="444"/>
    </location>
</feature>
<feature type="transmembrane region" description="Helical" evidence="6">
    <location>
        <begin position="390"/>
        <end position="409"/>
    </location>
</feature>
<evidence type="ECO:0000256" key="5">
    <source>
        <dbReference type="ARBA" id="ARBA00023136"/>
    </source>
</evidence>
<dbReference type="PANTHER" id="PTHR42948:SF1">
    <property type="entry name" value="TRANSPORTER"/>
    <property type="match status" value="1"/>
</dbReference>
<name>A0A1G7EKN1_9RHOB</name>
<evidence type="ECO:0000313" key="8">
    <source>
        <dbReference type="Proteomes" id="UP000198922"/>
    </source>
</evidence>
<feature type="transmembrane region" description="Helical" evidence="6">
    <location>
        <begin position="12"/>
        <end position="29"/>
    </location>
</feature>
<dbReference type="InterPro" id="IPR000175">
    <property type="entry name" value="Na/ntran_symport"/>
</dbReference>
<feature type="transmembrane region" description="Helical" evidence="6">
    <location>
        <begin position="41"/>
        <end position="66"/>
    </location>
</feature>
<organism evidence="7 8">
    <name type="scientific">Limimaricola pyoseonensis</name>
    <dbReference type="NCBI Taxonomy" id="521013"/>
    <lineage>
        <taxon>Bacteria</taxon>
        <taxon>Pseudomonadati</taxon>
        <taxon>Pseudomonadota</taxon>
        <taxon>Alphaproteobacteria</taxon>
        <taxon>Rhodobacterales</taxon>
        <taxon>Paracoccaceae</taxon>
        <taxon>Limimaricola</taxon>
    </lineage>
</organism>
<accession>A0A1G7EKN1</accession>
<gene>
    <name evidence="7" type="ORF">SAMN04488567_2199</name>
</gene>
<dbReference type="PROSITE" id="PS50267">
    <property type="entry name" value="NA_NEUROTRAN_SYMP_3"/>
    <property type="match status" value="1"/>
</dbReference>
<dbReference type="InterPro" id="IPR047218">
    <property type="entry name" value="YocR/YhdH-like"/>
</dbReference>
<keyword evidence="8" id="KW-1185">Reference proteome</keyword>
<dbReference type="NCBIfam" id="NF037979">
    <property type="entry name" value="Na_transp"/>
    <property type="match status" value="1"/>
</dbReference>
<dbReference type="RefSeq" id="WP_090111890.1">
    <property type="nucleotide sequence ID" value="NZ_FNAT01000003.1"/>
</dbReference>
<feature type="transmembrane region" description="Helical" evidence="6">
    <location>
        <begin position="87"/>
        <end position="108"/>
    </location>
</feature>
<evidence type="ECO:0000256" key="1">
    <source>
        <dbReference type="ARBA" id="ARBA00004141"/>
    </source>
</evidence>
<dbReference type="InterPro" id="IPR037272">
    <property type="entry name" value="SNS_sf"/>
</dbReference>
<dbReference type="PANTHER" id="PTHR42948">
    <property type="entry name" value="TRANSPORTER"/>
    <property type="match status" value="1"/>
</dbReference>
<dbReference type="PRINTS" id="PR00176">
    <property type="entry name" value="NANEUSMPORT"/>
</dbReference>
<feature type="transmembrane region" description="Helical" evidence="6">
    <location>
        <begin position="149"/>
        <end position="168"/>
    </location>
</feature>
<evidence type="ECO:0000313" key="7">
    <source>
        <dbReference type="EMBL" id="SDE63975.1"/>
    </source>
</evidence>
<dbReference type="GO" id="GO:0016020">
    <property type="term" value="C:membrane"/>
    <property type="evidence" value="ECO:0007669"/>
    <property type="project" value="UniProtKB-SubCell"/>
</dbReference>
<dbReference type="OrthoDB" id="9762833at2"/>
<dbReference type="SUPFAM" id="SSF161070">
    <property type="entry name" value="SNF-like"/>
    <property type="match status" value="1"/>
</dbReference>
<evidence type="ECO:0000256" key="6">
    <source>
        <dbReference type="SAM" id="Phobius"/>
    </source>
</evidence>
<dbReference type="CDD" id="cd10336">
    <property type="entry name" value="SLC6sbd_Tyt1-Like"/>
    <property type="match status" value="1"/>
</dbReference>
<feature type="transmembrane region" description="Helical" evidence="6">
    <location>
        <begin position="298"/>
        <end position="328"/>
    </location>
</feature>
<feature type="transmembrane region" description="Helical" evidence="6">
    <location>
        <begin position="175"/>
        <end position="195"/>
    </location>
</feature>
<dbReference type="EMBL" id="FNAT01000003">
    <property type="protein sequence ID" value="SDE63975.1"/>
    <property type="molecule type" value="Genomic_DNA"/>
</dbReference>
<feature type="transmembrane region" description="Helical" evidence="6">
    <location>
        <begin position="348"/>
        <end position="370"/>
    </location>
</feature>
<dbReference type="Pfam" id="PF00209">
    <property type="entry name" value="SNF"/>
    <property type="match status" value="2"/>
</dbReference>
<keyword evidence="5 6" id="KW-0472">Membrane</keyword>
<feature type="transmembrane region" description="Helical" evidence="6">
    <location>
        <begin position="215"/>
        <end position="239"/>
    </location>
</feature>
<evidence type="ECO:0000256" key="4">
    <source>
        <dbReference type="ARBA" id="ARBA00022989"/>
    </source>
</evidence>
<keyword evidence="2" id="KW-0813">Transport</keyword>
<protein>
    <submittedName>
        <fullName evidence="7">Neurotransmitter:Na+ symporter, NSS family</fullName>
    </submittedName>
</protein>
<feature type="transmembrane region" description="Helical" evidence="6">
    <location>
        <begin position="251"/>
        <end position="278"/>
    </location>
</feature>
<sequence length="447" mass="46147">MTTDHAHWASRLTFVLAAAGSAVGLGNIWKFPYMVGEGGGAAFVLVYLACIVLIGAPVLVAEWLIGRRGQKNPVDTMRDLSAANGRSGAWVGLGVSAVIVGAVILSFYSVVGGWSLYYTVEAGRGAFTGLEAGGVEAAFDAMLASPLTLLLWHSVFMGATVAIVARGVTGGLEAAVRLLMPSLAVLIVALVIYGTTTGHFGEALSYMFAVDLGRIDGSLVIAAMGQAFFTLSVGAGVMIAYGSYLDERTSLLSAAGTVILLDTAIALAAGLVIFPIVFANGLETSAGPGLIFVTLPIAFAQMVGGTLVGLVFFLLLSFAALTSAISLLEPAVAFTEERSRLGRVGATLLIGGLCWALGIAALLSFNVWSAPLPVVDLGLFDALDGLTSKILLPLNGFFAVLFVGWFLNRQSVVEELGLSGLGARLWVALACVVAPLGVIAVFLAEIL</sequence>
<dbReference type="AlphaFoldDB" id="A0A1G7EKN1"/>
<dbReference type="Proteomes" id="UP000198922">
    <property type="component" value="Unassembled WGS sequence"/>
</dbReference>
<reference evidence="8" key="1">
    <citation type="submission" date="2016-10" db="EMBL/GenBank/DDBJ databases">
        <authorList>
            <person name="Varghese N."/>
            <person name="Submissions S."/>
        </authorList>
    </citation>
    <scope>NUCLEOTIDE SEQUENCE [LARGE SCALE GENOMIC DNA]</scope>
    <source>
        <strain evidence="8">DSM 21424</strain>
    </source>
</reference>
<comment type="subcellular location">
    <subcellularLocation>
        <location evidence="1">Membrane</location>
        <topology evidence="1">Multi-pass membrane protein</topology>
    </subcellularLocation>
</comment>
<keyword evidence="4 6" id="KW-1133">Transmembrane helix</keyword>